<keyword evidence="1 5" id="KW-0238">DNA-binding</keyword>
<dbReference type="InterPro" id="IPR016032">
    <property type="entry name" value="Sig_transdc_resp-reg_C-effctor"/>
</dbReference>
<keyword evidence="2" id="KW-0597">Phosphoprotein</keyword>
<protein>
    <submittedName>
        <fullName evidence="5">DNA-binding response regulator</fullName>
    </submittedName>
</protein>
<dbReference type="InterPro" id="IPR011006">
    <property type="entry name" value="CheY-like_superfamily"/>
</dbReference>
<proteinExistence type="predicted"/>
<dbReference type="PRINTS" id="PR00038">
    <property type="entry name" value="HTHLUXR"/>
</dbReference>
<dbReference type="RefSeq" id="WP_066597083.1">
    <property type="nucleotide sequence ID" value="NZ_CP016282.1"/>
</dbReference>
<dbReference type="PROSITE" id="PS50043">
    <property type="entry name" value="HTH_LUXR_2"/>
    <property type="match status" value="1"/>
</dbReference>
<evidence type="ECO:0000256" key="2">
    <source>
        <dbReference type="PROSITE-ProRule" id="PRU00169"/>
    </source>
</evidence>
<dbReference type="InterPro" id="IPR000792">
    <property type="entry name" value="Tscrpt_reg_LuxR_C"/>
</dbReference>
<dbReference type="PANTHER" id="PTHR43214">
    <property type="entry name" value="TWO-COMPONENT RESPONSE REGULATOR"/>
    <property type="match status" value="1"/>
</dbReference>
<dbReference type="SMART" id="SM00421">
    <property type="entry name" value="HTH_LUXR"/>
    <property type="match status" value="1"/>
</dbReference>
<evidence type="ECO:0000313" key="5">
    <source>
        <dbReference type="EMBL" id="ANP73566.1"/>
    </source>
</evidence>
<dbReference type="PROSITE" id="PS50110">
    <property type="entry name" value="RESPONSE_REGULATORY"/>
    <property type="match status" value="1"/>
</dbReference>
<sequence length="200" mass="21523">MIRIVIADDEELIRGALVALLSLEPDLEVVADVADGEEAMAAAITHRPTIMLLDLEMPRLDGIDAAQRLLRLVDTQVIIVTRHARPGTLKRALAARVRGFVPKSTPASELATIIRSVAAGERYIDARLATAALTEEENPLTPREVDVLRLARDGLATRHIAKQLGLAHGTVRNHISAAMAKLAADSRTAAAAAAWEQGWI</sequence>
<dbReference type="SMART" id="SM00448">
    <property type="entry name" value="REC"/>
    <property type="match status" value="1"/>
</dbReference>
<organism evidence="5 6">
    <name type="scientific">Cryobacterium arcticum</name>
    <dbReference type="NCBI Taxonomy" id="670052"/>
    <lineage>
        <taxon>Bacteria</taxon>
        <taxon>Bacillati</taxon>
        <taxon>Actinomycetota</taxon>
        <taxon>Actinomycetes</taxon>
        <taxon>Micrococcales</taxon>
        <taxon>Microbacteriaceae</taxon>
        <taxon>Cryobacterium</taxon>
    </lineage>
</organism>
<dbReference type="PANTHER" id="PTHR43214:SF42">
    <property type="entry name" value="TRANSCRIPTIONAL REGULATORY PROTEIN DESR"/>
    <property type="match status" value="1"/>
</dbReference>
<dbReference type="Proteomes" id="UP000092582">
    <property type="component" value="Chromosome 1"/>
</dbReference>
<dbReference type="STRING" id="670052.PA27867_2624"/>
<feature type="domain" description="Response regulatory" evidence="4">
    <location>
        <begin position="3"/>
        <end position="118"/>
    </location>
</feature>
<evidence type="ECO:0000256" key="1">
    <source>
        <dbReference type="ARBA" id="ARBA00023125"/>
    </source>
</evidence>
<evidence type="ECO:0000259" key="3">
    <source>
        <dbReference type="PROSITE" id="PS50043"/>
    </source>
</evidence>
<dbReference type="CDD" id="cd06170">
    <property type="entry name" value="LuxR_C_like"/>
    <property type="match status" value="1"/>
</dbReference>
<dbReference type="Pfam" id="PF00072">
    <property type="entry name" value="Response_reg"/>
    <property type="match status" value="1"/>
</dbReference>
<accession>A0A1B1BM49</accession>
<dbReference type="OrthoDB" id="9808843at2"/>
<evidence type="ECO:0000313" key="6">
    <source>
        <dbReference type="Proteomes" id="UP000092582"/>
    </source>
</evidence>
<dbReference type="SUPFAM" id="SSF46894">
    <property type="entry name" value="C-terminal effector domain of the bipartite response regulators"/>
    <property type="match status" value="1"/>
</dbReference>
<dbReference type="AlphaFoldDB" id="A0A1B1BM49"/>
<dbReference type="Gene3D" id="3.40.50.2300">
    <property type="match status" value="1"/>
</dbReference>
<dbReference type="Gene3D" id="1.10.10.10">
    <property type="entry name" value="Winged helix-like DNA-binding domain superfamily/Winged helix DNA-binding domain"/>
    <property type="match status" value="1"/>
</dbReference>
<reference evidence="5 6" key="1">
    <citation type="submission" date="2016-06" db="EMBL/GenBank/DDBJ databases">
        <title>Genome sequencing of Cryobacterium arcticum PAMC 27867.</title>
        <authorList>
            <person name="Lee J."/>
            <person name="Kim O.-S."/>
        </authorList>
    </citation>
    <scope>NUCLEOTIDE SEQUENCE [LARGE SCALE GENOMIC DNA]</scope>
    <source>
        <strain evidence="5 6">PAMC 27867</strain>
    </source>
</reference>
<dbReference type="GO" id="GO:0006355">
    <property type="term" value="P:regulation of DNA-templated transcription"/>
    <property type="evidence" value="ECO:0007669"/>
    <property type="project" value="InterPro"/>
</dbReference>
<dbReference type="InterPro" id="IPR001789">
    <property type="entry name" value="Sig_transdc_resp-reg_receiver"/>
</dbReference>
<keyword evidence="6" id="KW-1185">Reference proteome</keyword>
<dbReference type="Pfam" id="PF00196">
    <property type="entry name" value="GerE"/>
    <property type="match status" value="1"/>
</dbReference>
<dbReference type="PROSITE" id="PS00622">
    <property type="entry name" value="HTH_LUXR_1"/>
    <property type="match status" value="1"/>
</dbReference>
<evidence type="ECO:0000259" key="4">
    <source>
        <dbReference type="PROSITE" id="PS50110"/>
    </source>
</evidence>
<feature type="domain" description="HTH luxR-type" evidence="3">
    <location>
        <begin position="133"/>
        <end position="198"/>
    </location>
</feature>
<dbReference type="GO" id="GO:0003677">
    <property type="term" value="F:DNA binding"/>
    <property type="evidence" value="ECO:0007669"/>
    <property type="project" value="UniProtKB-KW"/>
</dbReference>
<dbReference type="SUPFAM" id="SSF52172">
    <property type="entry name" value="CheY-like"/>
    <property type="match status" value="1"/>
</dbReference>
<dbReference type="EMBL" id="CP016282">
    <property type="protein sequence ID" value="ANP73566.1"/>
    <property type="molecule type" value="Genomic_DNA"/>
</dbReference>
<gene>
    <name evidence="5" type="ORF">PA27867_2624</name>
</gene>
<dbReference type="GO" id="GO:0000160">
    <property type="term" value="P:phosphorelay signal transduction system"/>
    <property type="evidence" value="ECO:0007669"/>
    <property type="project" value="InterPro"/>
</dbReference>
<dbReference type="InterPro" id="IPR039420">
    <property type="entry name" value="WalR-like"/>
</dbReference>
<name>A0A1B1BM49_9MICO</name>
<feature type="modified residue" description="4-aspartylphosphate" evidence="2">
    <location>
        <position position="54"/>
    </location>
</feature>
<dbReference type="InterPro" id="IPR036388">
    <property type="entry name" value="WH-like_DNA-bd_sf"/>
</dbReference>
<dbReference type="KEGG" id="cart:PA27867_2624"/>